<dbReference type="SUPFAM" id="SSF55257">
    <property type="entry name" value="RBP11-like subunits of RNA polymerase"/>
    <property type="match status" value="1"/>
</dbReference>
<proteinExistence type="inferred from homology"/>
<evidence type="ECO:0000256" key="2">
    <source>
        <dbReference type="ARBA" id="ARBA00005679"/>
    </source>
</evidence>
<protein>
    <recommendedName>
        <fullName evidence="3">DNA-directed RNA polymerases I and III subunit RPAC1</fullName>
    </recommendedName>
</protein>
<dbReference type="GO" id="GO:0046983">
    <property type="term" value="F:protein dimerization activity"/>
    <property type="evidence" value="ECO:0007669"/>
    <property type="project" value="InterPro"/>
</dbReference>
<evidence type="ECO:0000256" key="7">
    <source>
        <dbReference type="ARBA" id="ARBA00023242"/>
    </source>
</evidence>
<dbReference type="GO" id="GO:0006351">
    <property type="term" value="P:DNA-templated transcription"/>
    <property type="evidence" value="ECO:0007669"/>
    <property type="project" value="InterPro"/>
</dbReference>
<dbReference type="OrthoDB" id="270173at2759"/>
<evidence type="ECO:0000256" key="8">
    <source>
        <dbReference type="ARBA" id="ARBA00025804"/>
    </source>
</evidence>
<evidence type="ECO:0000313" key="11">
    <source>
        <dbReference type="Proteomes" id="UP000752696"/>
    </source>
</evidence>
<dbReference type="InterPro" id="IPR011263">
    <property type="entry name" value="DNA-dir_RNA_pol_RpoA/D/Rpb3"/>
</dbReference>
<dbReference type="InterPro" id="IPR036603">
    <property type="entry name" value="RBP11-like"/>
</dbReference>
<keyword evidence="7" id="KW-0539">Nucleus</keyword>
<dbReference type="GO" id="GO:0005736">
    <property type="term" value="C:RNA polymerase I complex"/>
    <property type="evidence" value="ECO:0007669"/>
    <property type="project" value="TreeGrafter"/>
</dbReference>
<dbReference type="InterPro" id="IPR004911">
    <property type="entry name" value="Interferon-induced_GILT"/>
</dbReference>
<dbReference type="Pfam" id="PF03227">
    <property type="entry name" value="GILT"/>
    <property type="match status" value="1"/>
</dbReference>
<comment type="similarity">
    <text evidence="2">Belongs to the GILT family.</text>
</comment>
<dbReference type="InterPro" id="IPR011262">
    <property type="entry name" value="DNA-dir_RNA_pol_insert"/>
</dbReference>
<keyword evidence="6" id="KW-0325">Glycoprotein</keyword>
<dbReference type="Proteomes" id="UP000752696">
    <property type="component" value="Unassembled WGS sequence"/>
</dbReference>
<evidence type="ECO:0000259" key="9">
    <source>
        <dbReference type="SMART" id="SM00662"/>
    </source>
</evidence>
<dbReference type="InterPro" id="IPR050518">
    <property type="entry name" value="Rpo3/RPB3_RNA_Pol_subunit"/>
</dbReference>
<dbReference type="InterPro" id="IPR036643">
    <property type="entry name" value="RNApol_insert_sf"/>
</dbReference>
<comment type="similarity">
    <text evidence="8">Belongs to the archaeal Rpo3/eukaryotic RPB3 RNA polymerase subunit family.</text>
</comment>
<dbReference type="SUPFAM" id="SSF56553">
    <property type="entry name" value="Insert subdomain of RNA polymerase alpha subunit"/>
    <property type="match status" value="1"/>
</dbReference>
<dbReference type="GO" id="GO:0005666">
    <property type="term" value="C:RNA polymerase III complex"/>
    <property type="evidence" value="ECO:0007669"/>
    <property type="project" value="TreeGrafter"/>
</dbReference>
<reference evidence="10" key="1">
    <citation type="submission" date="2020-07" db="EMBL/GenBank/DDBJ databases">
        <authorList>
            <person name="Nazaruddin N."/>
        </authorList>
    </citation>
    <scope>NUCLEOTIDE SEQUENCE</scope>
</reference>
<dbReference type="CDD" id="cd07032">
    <property type="entry name" value="RNAP_I_II_AC40"/>
    <property type="match status" value="1"/>
</dbReference>
<dbReference type="PROSITE" id="PS00446">
    <property type="entry name" value="RNA_POL_D_30KD"/>
    <property type="match status" value="1"/>
</dbReference>
<dbReference type="GO" id="GO:0003899">
    <property type="term" value="F:DNA-directed RNA polymerase activity"/>
    <property type="evidence" value="ECO:0007669"/>
    <property type="project" value="InterPro"/>
</dbReference>
<evidence type="ECO:0000256" key="5">
    <source>
        <dbReference type="ARBA" id="ARBA00023163"/>
    </source>
</evidence>
<organism evidence="10 11">
    <name type="scientific">Heterotrigona itama</name>
    <dbReference type="NCBI Taxonomy" id="395501"/>
    <lineage>
        <taxon>Eukaryota</taxon>
        <taxon>Metazoa</taxon>
        <taxon>Ecdysozoa</taxon>
        <taxon>Arthropoda</taxon>
        <taxon>Hexapoda</taxon>
        <taxon>Insecta</taxon>
        <taxon>Pterygota</taxon>
        <taxon>Neoptera</taxon>
        <taxon>Endopterygota</taxon>
        <taxon>Hymenoptera</taxon>
        <taxon>Apocrita</taxon>
        <taxon>Aculeata</taxon>
        <taxon>Apoidea</taxon>
        <taxon>Anthophila</taxon>
        <taxon>Apidae</taxon>
        <taxon>Heterotrigona</taxon>
    </lineage>
</organism>
<dbReference type="Gene3D" id="2.170.120.12">
    <property type="entry name" value="DNA-directed RNA polymerase, insert domain"/>
    <property type="match status" value="1"/>
</dbReference>
<evidence type="ECO:0000313" key="10">
    <source>
        <dbReference type="EMBL" id="CAD1473766.1"/>
    </source>
</evidence>
<dbReference type="GO" id="GO:0016671">
    <property type="term" value="F:oxidoreductase activity, acting on a sulfur group of donors, disulfide as acceptor"/>
    <property type="evidence" value="ECO:0007669"/>
    <property type="project" value="InterPro"/>
</dbReference>
<dbReference type="InterPro" id="IPR001514">
    <property type="entry name" value="DNA-dir_RNA_pol_30-40kDasu_CS"/>
</dbReference>
<sequence>EFTIQVVRESEDERELEFDLIGYPVGFANAFRRILLSEVPTMAIEKVYIVNNTSVIQDEVLAHRLGLIPLRADPRLFEYPSNKDEDEVSDQDSLRYELKISCTWNPQAPKDSRRTNDIYRNSNVYSKDIKWVPIGRQEELYPRGAEQLGVLEKDILICKMRPGQEIHLFMHAVKGIGKDHAKFSPVATASYRLLPDIQLTKPVRGEMADRLKNCFSVGVIEVIETKPGDLDSREARFVALELRIMGLGILRWKILLIIVSVLLLWQSSKVWLSFTQEKSGIEAQLQDNQVVTLNQKDDESKQKVHIAVYYEALCPDSRSFFIKQLLPMYHKIPDNVQLEFIPYGKATTVKTDNGYEFMCQHGPVECGANIIHACSINILKNTSIQLEYLSCMIKNNIVPCFIEKKGKELLAKYGELTNALTPQISFIPTVVLNE</sequence>
<keyword evidence="11" id="KW-1185">Reference proteome</keyword>
<keyword evidence="4" id="KW-0240">DNA-directed RNA polymerase</keyword>
<evidence type="ECO:0000256" key="3">
    <source>
        <dbReference type="ARBA" id="ARBA00022083"/>
    </source>
</evidence>
<dbReference type="AlphaFoldDB" id="A0A6V7H404"/>
<dbReference type="PANTHER" id="PTHR11800:SF13">
    <property type="entry name" value="DNA-DIRECTED RNA POLYMERASES I AND III SUBUNIT RPAC1"/>
    <property type="match status" value="1"/>
</dbReference>
<gene>
    <name evidence="10" type="ORF">MHI_LOCUS411301</name>
</gene>
<evidence type="ECO:0000256" key="1">
    <source>
        <dbReference type="ARBA" id="ARBA00004123"/>
    </source>
</evidence>
<evidence type="ECO:0000256" key="6">
    <source>
        <dbReference type="ARBA" id="ARBA00023180"/>
    </source>
</evidence>
<comment type="caution">
    <text evidence="10">The sequence shown here is derived from an EMBL/GenBank/DDBJ whole genome shotgun (WGS) entry which is preliminary data.</text>
</comment>
<dbReference type="EMBL" id="CAJDYZ010006842">
    <property type="protein sequence ID" value="CAD1473766.1"/>
    <property type="molecule type" value="Genomic_DNA"/>
</dbReference>
<dbReference type="Pfam" id="PF01000">
    <property type="entry name" value="RNA_pol_A_bac"/>
    <property type="match status" value="1"/>
</dbReference>
<dbReference type="PANTHER" id="PTHR11800">
    <property type="entry name" value="DNA-DIRECTED RNA POLYMERASE"/>
    <property type="match status" value="1"/>
</dbReference>
<dbReference type="InterPro" id="IPR033901">
    <property type="entry name" value="RNAPI/III_AC40"/>
</dbReference>
<comment type="subcellular location">
    <subcellularLocation>
        <location evidence="1">Nucleus</location>
    </subcellularLocation>
</comment>
<name>A0A6V7H404_9HYME</name>
<dbReference type="SMART" id="SM00662">
    <property type="entry name" value="RPOLD"/>
    <property type="match status" value="1"/>
</dbReference>
<feature type="domain" description="DNA-directed RNA polymerase RpoA/D/Rpb3-type" evidence="9">
    <location>
        <begin position="15"/>
        <end position="253"/>
    </location>
</feature>
<dbReference type="HAMAP" id="MF_00320">
    <property type="entry name" value="RNApol_arch_Rpo3"/>
    <property type="match status" value="1"/>
</dbReference>
<evidence type="ECO:0000256" key="4">
    <source>
        <dbReference type="ARBA" id="ARBA00022478"/>
    </source>
</evidence>
<dbReference type="GO" id="GO:0003677">
    <property type="term" value="F:DNA binding"/>
    <property type="evidence" value="ECO:0007669"/>
    <property type="project" value="InterPro"/>
</dbReference>
<dbReference type="InterPro" id="IPR022842">
    <property type="entry name" value="RNAP_Rpo3/Rpb3/RPAC1"/>
</dbReference>
<dbReference type="FunFam" id="2.170.120.12:FF:000003">
    <property type="entry name" value="Dna-directed rna polymerases i and iii subunit"/>
    <property type="match status" value="1"/>
</dbReference>
<keyword evidence="5" id="KW-0804">Transcription</keyword>
<feature type="non-terminal residue" evidence="10">
    <location>
        <position position="1"/>
    </location>
</feature>
<accession>A0A6V7H404</accession>
<feature type="non-terminal residue" evidence="10">
    <location>
        <position position="434"/>
    </location>
</feature>